<comment type="subcellular location">
    <subcellularLocation>
        <location evidence="1">Membrane</location>
        <topology evidence="1">Multi-pass membrane protein</topology>
    </subcellularLocation>
</comment>
<evidence type="ECO:0000259" key="6">
    <source>
        <dbReference type="Pfam" id="PF01957"/>
    </source>
</evidence>
<dbReference type="Proteomes" id="UP001597493">
    <property type="component" value="Unassembled WGS sequence"/>
</dbReference>
<name>A0ABW5QZ25_9BACL</name>
<dbReference type="SUPFAM" id="SSF52096">
    <property type="entry name" value="ClpP/crotonase"/>
    <property type="match status" value="1"/>
</dbReference>
<dbReference type="InterPro" id="IPR002810">
    <property type="entry name" value="NfeD-like_C"/>
</dbReference>
<feature type="transmembrane region" description="Helical" evidence="5">
    <location>
        <begin position="298"/>
        <end position="317"/>
    </location>
</feature>
<keyword evidence="4 5" id="KW-0472">Membrane</keyword>
<dbReference type="Gene3D" id="3.90.226.10">
    <property type="entry name" value="2-enoyl-CoA Hydratase, Chain A, domain 1"/>
    <property type="match status" value="1"/>
</dbReference>
<dbReference type="CDD" id="cd07021">
    <property type="entry name" value="Clp_protease_NfeD_like"/>
    <property type="match status" value="1"/>
</dbReference>
<dbReference type="InterPro" id="IPR052165">
    <property type="entry name" value="Membrane_assoc_protease"/>
</dbReference>
<dbReference type="PANTHER" id="PTHR33507">
    <property type="entry name" value="INNER MEMBRANE PROTEIN YBBJ"/>
    <property type="match status" value="1"/>
</dbReference>
<keyword evidence="3 5" id="KW-1133">Transmembrane helix</keyword>
<dbReference type="RefSeq" id="WP_379275175.1">
    <property type="nucleotide sequence ID" value="NZ_JBHUGT010000001.1"/>
</dbReference>
<dbReference type="InterPro" id="IPR056739">
    <property type="entry name" value="NfeD_membrane"/>
</dbReference>
<dbReference type="InterPro" id="IPR029045">
    <property type="entry name" value="ClpP/crotonase-like_dom_sf"/>
</dbReference>
<evidence type="ECO:0000313" key="9">
    <source>
        <dbReference type="EMBL" id="MFD2661647.1"/>
    </source>
</evidence>
<dbReference type="Pfam" id="PF25145">
    <property type="entry name" value="NfeD1b_N"/>
    <property type="match status" value="1"/>
</dbReference>
<evidence type="ECO:0000256" key="1">
    <source>
        <dbReference type="ARBA" id="ARBA00004141"/>
    </source>
</evidence>
<reference evidence="10" key="1">
    <citation type="journal article" date="2019" name="Int. J. Syst. Evol. Microbiol.">
        <title>The Global Catalogue of Microorganisms (GCM) 10K type strain sequencing project: providing services to taxonomists for standard genome sequencing and annotation.</title>
        <authorList>
            <consortium name="The Broad Institute Genomics Platform"/>
            <consortium name="The Broad Institute Genome Sequencing Center for Infectious Disease"/>
            <person name="Wu L."/>
            <person name="Ma J."/>
        </authorList>
    </citation>
    <scope>NUCLEOTIDE SEQUENCE [LARGE SCALE GENOMIC DNA]</scope>
    <source>
        <strain evidence="10">TISTR 1827</strain>
    </source>
</reference>
<proteinExistence type="predicted"/>
<evidence type="ECO:0000259" key="7">
    <source>
        <dbReference type="Pfam" id="PF24961"/>
    </source>
</evidence>
<organism evidence="9 10">
    <name type="scientific">Paenibacillus thailandensis</name>
    <dbReference type="NCBI Taxonomy" id="393250"/>
    <lineage>
        <taxon>Bacteria</taxon>
        <taxon>Bacillati</taxon>
        <taxon>Bacillota</taxon>
        <taxon>Bacilli</taxon>
        <taxon>Bacillales</taxon>
        <taxon>Paenibacillaceae</taxon>
        <taxon>Paenibacillus</taxon>
    </lineage>
</organism>
<evidence type="ECO:0000256" key="4">
    <source>
        <dbReference type="ARBA" id="ARBA00023136"/>
    </source>
</evidence>
<keyword evidence="10" id="KW-1185">Reference proteome</keyword>
<feature type="transmembrane region" description="Helical" evidence="5">
    <location>
        <begin position="246"/>
        <end position="264"/>
    </location>
</feature>
<gene>
    <name evidence="9" type="ORF">ACFSW5_15445</name>
</gene>
<evidence type="ECO:0000313" key="10">
    <source>
        <dbReference type="Proteomes" id="UP001597493"/>
    </source>
</evidence>
<protein>
    <submittedName>
        <fullName evidence="9">Nodulation protein NfeD</fullName>
    </submittedName>
</protein>
<evidence type="ECO:0000259" key="8">
    <source>
        <dbReference type="Pfam" id="PF25145"/>
    </source>
</evidence>
<feature type="domain" description="NfeD-like C-terminal" evidence="6">
    <location>
        <begin position="400"/>
        <end position="453"/>
    </location>
</feature>
<evidence type="ECO:0000256" key="3">
    <source>
        <dbReference type="ARBA" id="ARBA00022989"/>
    </source>
</evidence>
<sequence>MRQWRKAAAFLSLLAVMAGLASYGGAGLLRAETARAEQAAEAGPAVYIVPVKHTVESGLQSFLERAFKEAEEAKAERIVLVMNTFGGAVTSAEEIGELVRKSSVPTTAFIEGKAVSAGTYIALNADQIVMEPGSTIGAAAVVNGSGDLIDNPKTVSFWTQTMMEAAKLNGRDPAIAAAMVNPDTALELDSIGKSKKAGEILTLSADEAAKTGYAEHIAGSVDETLQWLGLEGRQQIVMELSPAEQLARYLVNPYVMTVLLILGIAGIMMELFVPGFGVPGIIGVLAFGLYFFGHYVAGFAGMESVALFVLGLVMLLLEIFVPSFGVLGILGSVSLIAGVLTAASDPWTALVSLAVALLVSAAILAVSFKKYKHRGIWNKFILRDKLSTEEGYVPAEAKTSLIGLEGVALTALRPAGTALIGDKRVDVVTSGSYIEQGALIVVTKAEGTWVFVEEKKKNISS</sequence>
<feature type="transmembrane region" description="Helical" evidence="5">
    <location>
        <begin position="349"/>
        <end position="368"/>
    </location>
</feature>
<dbReference type="Pfam" id="PF01957">
    <property type="entry name" value="NfeD"/>
    <property type="match status" value="1"/>
</dbReference>
<evidence type="ECO:0000256" key="5">
    <source>
        <dbReference type="SAM" id="Phobius"/>
    </source>
</evidence>
<accession>A0ABW5QZ25</accession>
<dbReference type="InterPro" id="IPR012340">
    <property type="entry name" value="NA-bd_OB-fold"/>
</dbReference>
<feature type="domain" description="NfeD1b N-terminal" evidence="8">
    <location>
        <begin position="46"/>
        <end position="232"/>
    </location>
</feature>
<dbReference type="Gene3D" id="2.40.50.140">
    <property type="entry name" value="Nucleic acid-binding proteins"/>
    <property type="match status" value="1"/>
</dbReference>
<keyword evidence="2 5" id="KW-0812">Transmembrane</keyword>
<dbReference type="PANTHER" id="PTHR33507:SF3">
    <property type="entry name" value="INNER MEMBRANE PROTEIN YBBJ"/>
    <property type="match status" value="1"/>
</dbReference>
<evidence type="ECO:0000256" key="2">
    <source>
        <dbReference type="ARBA" id="ARBA00022692"/>
    </source>
</evidence>
<comment type="caution">
    <text evidence="9">The sequence shown here is derived from an EMBL/GenBank/DDBJ whole genome shotgun (WGS) entry which is preliminary data.</text>
</comment>
<dbReference type="Pfam" id="PF24961">
    <property type="entry name" value="NfeD_membrane"/>
    <property type="match status" value="1"/>
</dbReference>
<dbReference type="InterPro" id="IPR056738">
    <property type="entry name" value="NfeD1b_N"/>
</dbReference>
<feature type="domain" description="NfeD integral membrane" evidence="7">
    <location>
        <begin position="255"/>
        <end position="367"/>
    </location>
</feature>
<feature type="transmembrane region" description="Helical" evidence="5">
    <location>
        <begin position="271"/>
        <end position="292"/>
    </location>
</feature>
<dbReference type="EMBL" id="JBHUMY010000016">
    <property type="protein sequence ID" value="MFD2661647.1"/>
    <property type="molecule type" value="Genomic_DNA"/>
</dbReference>